<dbReference type="Proteomes" id="UP000499080">
    <property type="component" value="Unassembled WGS sequence"/>
</dbReference>
<evidence type="ECO:0000313" key="1">
    <source>
        <dbReference type="EMBL" id="GBL97486.1"/>
    </source>
</evidence>
<keyword evidence="2" id="KW-1185">Reference proteome</keyword>
<protein>
    <submittedName>
        <fullName evidence="1">Uncharacterized protein</fullName>
    </submittedName>
</protein>
<comment type="caution">
    <text evidence="1">The sequence shown here is derived from an EMBL/GenBank/DDBJ whole genome shotgun (WGS) entry which is preliminary data.</text>
</comment>
<reference evidence="1 2" key="1">
    <citation type="journal article" date="2019" name="Sci. Rep.">
        <title>Orb-weaving spider Araneus ventricosus genome elucidates the spidroin gene catalogue.</title>
        <authorList>
            <person name="Kono N."/>
            <person name="Nakamura H."/>
            <person name="Ohtoshi R."/>
            <person name="Moran D.A.P."/>
            <person name="Shinohara A."/>
            <person name="Yoshida Y."/>
            <person name="Fujiwara M."/>
            <person name="Mori M."/>
            <person name="Tomita M."/>
            <person name="Arakawa K."/>
        </authorList>
    </citation>
    <scope>NUCLEOTIDE SEQUENCE [LARGE SCALE GENOMIC DNA]</scope>
</reference>
<gene>
    <name evidence="1" type="ORF">AVEN_162948_1</name>
</gene>
<name>A0A4Y2C1K9_ARAVE</name>
<evidence type="ECO:0000313" key="2">
    <source>
        <dbReference type="Proteomes" id="UP000499080"/>
    </source>
</evidence>
<dbReference type="AlphaFoldDB" id="A0A4Y2C1K9"/>
<dbReference type="EMBL" id="BGPR01000130">
    <property type="protein sequence ID" value="GBL97486.1"/>
    <property type="molecule type" value="Genomic_DNA"/>
</dbReference>
<accession>A0A4Y2C1K9</accession>
<sequence>MKVTSCYQLSEKQDGSNFIFAFIPFWRPLALVTESSLQNVSSDDSMSHDSQKLIVSHSIHINPNFVASSKLCIIFGHQCTNNHKIVTSCTVRNAPQDCYSFMYNIYGTLVRLSTNSILKGKLLFPRSFTGPIALKSACAERSCSFCDVRNLKASVCHWAGWYFPVRLQSHVNEAAECKLQCF</sequence>
<proteinExistence type="predicted"/>
<organism evidence="1 2">
    <name type="scientific">Araneus ventricosus</name>
    <name type="common">Orbweaver spider</name>
    <name type="synonym">Epeira ventricosa</name>
    <dbReference type="NCBI Taxonomy" id="182803"/>
    <lineage>
        <taxon>Eukaryota</taxon>
        <taxon>Metazoa</taxon>
        <taxon>Ecdysozoa</taxon>
        <taxon>Arthropoda</taxon>
        <taxon>Chelicerata</taxon>
        <taxon>Arachnida</taxon>
        <taxon>Araneae</taxon>
        <taxon>Araneomorphae</taxon>
        <taxon>Entelegynae</taxon>
        <taxon>Araneoidea</taxon>
        <taxon>Araneidae</taxon>
        <taxon>Araneus</taxon>
    </lineage>
</organism>